<accession>A0A9D1IP29</accession>
<dbReference type="Proteomes" id="UP000824076">
    <property type="component" value="Unassembled WGS sequence"/>
</dbReference>
<proteinExistence type="inferred from homology"/>
<evidence type="ECO:0000313" key="3">
    <source>
        <dbReference type="EMBL" id="HIU39622.1"/>
    </source>
</evidence>
<reference evidence="3" key="1">
    <citation type="submission" date="2020-10" db="EMBL/GenBank/DDBJ databases">
        <authorList>
            <person name="Gilroy R."/>
        </authorList>
    </citation>
    <scope>NUCLEOTIDE SEQUENCE</scope>
    <source>
        <strain evidence="3">17073</strain>
    </source>
</reference>
<evidence type="ECO:0000313" key="4">
    <source>
        <dbReference type="Proteomes" id="UP000824076"/>
    </source>
</evidence>
<comment type="similarity">
    <text evidence="1">Belongs to the TolB family.</text>
</comment>
<feature type="signal peptide" evidence="2">
    <location>
        <begin position="1"/>
        <end position="21"/>
    </location>
</feature>
<reference evidence="3" key="2">
    <citation type="journal article" date="2021" name="PeerJ">
        <title>Extensive microbial diversity within the chicken gut microbiome revealed by metagenomics and culture.</title>
        <authorList>
            <person name="Gilroy R."/>
            <person name="Ravi A."/>
            <person name="Getino M."/>
            <person name="Pursley I."/>
            <person name="Horton D.L."/>
            <person name="Alikhan N.F."/>
            <person name="Baker D."/>
            <person name="Gharbi K."/>
            <person name="Hall N."/>
            <person name="Watson M."/>
            <person name="Adriaenssens E.M."/>
            <person name="Foster-Nyarko E."/>
            <person name="Jarju S."/>
            <person name="Secka A."/>
            <person name="Antonio M."/>
            <person name="Oren A."/>
            <person name="Chaudhuri R.R."/>
            <person name="La Ragione R."/>
            <person name="Hildebrand F."/>
            <person name="Pallen M.J."/>
        </authorList>
    </citation>
    <scope>NUCLEOTIDE SEQUENCE</scope>
    <source>
        <strain evidence="3">17073</strain>
    </source>
</reference>
<feature type="chain" id="PRO_5039194708" evidence="2">
    <location>
        <begin position="22"/>
        <end position="303"/>
    </location>
</feature>
<dbReference type="Gene3D" id="2.120.10.30">
    <property type="entry name" value="TolB, C-terminal domain"/>
    <property type="match status" value="2"/>
</dbReference>
<dbReference type="PANTHER" id="PTHR36842:SF1">
    <property type="entry name" value="PROTEIN TOLB"/>
    <property type="match status" value="1"/>
</dbReference>
<dbReference type="PANTHER" id="PTHR36842">
    <property type="entry name" value="PROTEIN TOLB HOMOLOG"/>
    <property type="match status" value="1"/>
</dbReference>
<gene>
    <name evidence="3" type="ORF">IAD18_08165</name>
</gene>
<comment type="caution">
    <text evidence="3">The sequence shown here is derived from an EMBL/GenBank/DDBJ whole genome shotgun (WGS) entry which is preliminary data.</text>
</comment>
<sequence length="303" mass="32416">MKKIFLTLAALAIATVGNAQSIEVTSDTPLPIAEGSAYSPVISPTGDYVLVTSGTMKGLQKYDLATGELSTVTTDEGAGYNVKISNDGRMIVYRNSVFKNRLRYNSVKMLDMQTGKTSVLVKDSRNLTAFAAVDGTGLALENGEVKTKRLAGKKISAPAIASISNGNLMLTKDGKTEKFNPKGETRYLWPSVSPDGKKVLFTIPENGITAYVCDIDGNNLTRLGRLSAPKWMGNDWVVGMVDKDNGETITESTIFAVRADGAAYTALTDGSQICLYPSATADASKIVYNTADGKIRLMNVTIK</sequence>
<dbReference type="SUPFAM" id="SSF82171">
    <property type="entry name" value="DPP6 N-terminal domain-like"/>
    <property type="match status" value="1"/>
</dbReference>
<keyword evidence="2" id="KW-0732">Signal</keyword>
<dbReference type="AlphaFoldDB" id="A0A9D1IP29"/>
<name>A0A9D1IP29_9BACT</name>
<dbReference type="EMBL" id="DVMS01000228">
    <property type="protein sequence ID" value="HIU39622.1"/>
    <property type="molecule type" value="Genomic_DNA"/>
</dbReference>
<dbReference type="Pfam" id="PF07676">
    <property type="entry name" value="PD40"/>
    <property type="match status" value="1"/>
</dbReference>
<protein>
    <submittedName>
        <fullName evidence="3">PD40 domain-containing protein</fullName>
    </submittedName>
</protein>
<dbReference type="InterPro" id="IPR011042">
    <property type="entry name" value="6-blade_b-propeller_TolB-like"/>
</dbReference>
<evidence type="ECO:0000256" key="1">
    <source>
        <dbReference type="ARBA" id="ARBA00009820"/>
    </source>
</evidence>
<organism evidence="3 4">
    <name type="scientific">Candidatus Limisoma intestinavium</name>
    <dbReference type="NCBI Taxonomy" id="2840856"/>
    <lineage>
        <taxon>Bacteria</taxon>
        <taxon>Pseudomonadati</taxon>
        <taxon>Bacteroidota</taxon>
        <taxon>Bacteroidia</taxon>
        <taxon>Bacteroidales</taxon>
        <taxon>Candidatus Limisoma</taxon>
    </lineage>
</organism>
<evidence type="ECO:0000256" key="2">
    <source>
        <dbReference type="SAM" id="SignalP"/>
    </source>
</evidence>
<dbReference type="InterPro" id="IPR011659">
    <property type="entry name" value="WD40"/>
</dbReference>